<evidence type="ECO:0000256" key="2">
    <source>
        <dbReference type="ARBA" id="ARBA00004613"/>
    </source>
</evidence>
<evidence type="ECO:0000256" key="4">
    <source>
        <dbReference type="ARBA" id="ARBA00022656"/>
    </source>
</evidence>
<keyword evidence="6" id="KW-0843">Virulence</keyword>
<dbReference type="RefSeq" id="WP_190954468.1">
    <property type="nucleotide sequence ID" value="NZ_JACJTU010000005.1"/>
</dbReference>
<sequence length="866" mass="89137">MANIIGTNGNDTLLGFDSADTINGKLGNDTITGNAGNDTLTGGGGKDTFVYNRYFIDVSDGTDTITDFGGVGKGTNPTPGVIAEVDKIQFIGDGLTARNLLLTQNGSNLEINFEGADEVKLILQNFKLEDLENLKASGSIPAIGNIIFDGQTTVTDSFNVLDGNSTDTTIGIKNTVTFLNDLANNITGLDNSDDVINGQGGNDKIDGLSGNDLLRGGVGNDTLIGGSGNDILVDNTGNNSFVGGIGDDTLSADSSTGDNTLNGGIGSDRLSVRASKGNNLLSGDDGDDLLSTSYLVTNFGYDFIGSTGNNTLNGGAGNDTLRAISPIGNNLLNGGDGNDYLDTSGYDVYRAYYSFSSSGNNTLNGGAGNDTLIAEISTGNNLLSGDDGNDYLSTSGVVITYSVGDFYNPSSGNNTLNGGAGDDTLRAEISTGNNFLSGGDGNDSLYLRTSDTATSSLITQTVDGGQANDLLSVDYSNASGGITTTFNATTNQGSITAAKYQVSYKNIERLNIFGTAYNDNIVGSNGNDTLSTGGGGKDTIDGGKGDDLLSVNYSNLTTGITTTFNATTNQGSIKAGTYQVNYKNIERLNITGTFYNDNIVGNNGNDTLDAGTGGKDTIDGGKGDDLLTVNYYFGTSGGITTTFNATTNTGSITAGTYQVSYKNIERLNIRGTYNDDFIVGNNGNDTLSTGNGGNDTIIGGAGNDSLSVNNSFPETNNTFKGGAGDDYLDTISSGGNDQLFGDDGNDTLIGGNGKDSLYGGTGIDTFVFNGYLYDNGVDRIFDFNATNEVIQVSAAGFAGGLSAGVLQASQFTIGTSATTSSQRFIYNSTTGGLFFDQDGSAGGFTQVQLAQLSSGLSLTNNNFVVF</sequence>
<comment type="subcellular location">
    <subcellularLocation>
        <location evidence="1">Membrane</location>
    </subcellularLocation>
    <subcellularLocation>
        <location evidence="2">Secreted</location>
    </subcellularLocation>
</comment>
<dbReference type="PANTHER" id="PTHR38340:SF1">
    <property type="entry name" value="S-LAYER PROTEIN"/>
    <property type="match status" value="1"/>
</dbReference>
<evidence type="ECO:0000256" key="6">
    <source>
        <dbReference type="ARBA" id="ARBA00023026"/>
    </source>
</evidence>
<keyword evidence="9" id="KW-1185">Reference proteome</keyword>
<reference evidence="8 9" key="1">
    <citation type="journal article" date="2020" name="ISME J.">
        <title>Comparative genomics reveals insights into cyanobacterial evolution and habitat adaptation.</title>
        <authorList>
            <person name="Chen M.Y."/>
            <person name="Teng W.K."/>
            <person name="Zhao L."/>
            <person name="Hu C.X."/>
            <person name="Zhou Y.K."/>
            <person name="Han B.P."/>
            <person name="Song L.R."/>
            <person name="Shu W.S."/>
        </authorList>
    </citation>
    <scope>NUCLEOTIDE SEQUENCE [LARGE SCALE GENOMIC DNA]</scope>
    <source>
        <strain evidence="8 9">FACHB-159</strain>
    </source>
</reference>
<dbReference type="Pfam" id="PF00353">
    <property type="entry name" value="HemolysinCabind"/>
    <property type="match status" value="16"/>
</dbReference>
<dbReference type="InterPro" id="IPR001343">
    <property type="entry name" value="Hemolysn_Ca-bd"/>
</dbReference>
<keyword evidence="3" id="KW-0964">Secreted</keyword>
<dbReference type="Gene3D" id="2.150.10.10">
    <property type="entry name" value="Serralysin-like metalloprotease, C-terminal"/>
    <property type="match status" value="8"/>
</dbReference>
<evidence type="ECO:0000256" key="5">
    <source>
        <dbReference type="ARBA" id="ARBA00022737"/>
    </source>
</evidence>
<dbReference type="PANTHER" id="PTHR38340">
    <property type="entry name" value="S-LAYER PROTEIN"/>
    <property type="match status" value="1"/>
</dbReference>
<dbReference type="EMBL" id="JACJTU010000005">
    <property type="protein sequence ID" value="MBD2733727.1"/>
    <property type="molecule type" value="Genomic_DNA"/>
</dbReference>
<evidence type="ECO:0000313" key="8">
    <source>
        <dbReference type="EMBL" id="MBD2733727.1"/>
    </source>
</evidence>
<comment type="caution">
    <text evidence="8">The sequence shown here is derived from an EMBL/GenBank/DDBJ whole genome shotgun (WGS) entry which is preliminary data.</text>
</comment>
<dbReference type="InterPro" id="IPR003995">
    <property type="entry name" value="RTX_toxin_determinant-A"/>
</dbReference>
<name>A0ABR8K2S5_9NOSO</name>
<dbReference type="SUPFAM" id="SSF51120">
    <property type="entry name" value="beta-Roll"/>
    <property type="match status" value="5"/>
</dbReference>
<gene>
    <name evidence="8" type="ORF">H6H03_07340</name>
</gene>
<dbReference type="InterPro" id="IPR018511">
    <property type="entry name" value="Hemolysin-typ_Ca-bd_CS"/>
</dbReference>
<dbReference type="InterPro" id="IPR011049">
    <property type="entry name" value="Serralysin-like_metalloprot_C"/>
</dbReference>
<dbReference type="Proteomes" id="UP000637383">
    <property type="component" value="Unassembled WGS sequence"/>
</dbReference>
<evidence type="ECO:0000256" key="7">
    <source>
        <dbReference type="ARBA" id="ARBA00023136"/>
    </source>
</evidence>
<keyword evidence="5" id="KW-0677">Repeat</keyword>
<evidence type="ECO:0000256" key="3">
    <source>
        <dbReference type="ARBA" id="ARBA00022525"/>
    </source>
</evidence>
<keyword evidence="4" id="KW-0800">Toxin</keyword>
<proteinExistence type="predicted"/>
<dbReference type="PRINTS" id="PR01488">
    <property type="entry name" value="RTXTOXINA"/>
</dbReference>
<evidence type="ECO:0000256" key="1">
    <source>
        <dbReference type="ARBA" id="ARBA00004370"/>
    </source>
</evidence>
<dbReference type="PROSITE" id="PS00330">
    <property type="entry name" value="HEMOLYSIN_CALCIUM"/>
    <property type="match status" value="5"/>
</dbReference>
<keyword evidence="7" id="KW-0472">Membrane</keyword>
<accession>A0ABR8K2S5</accession>
<organism evidence="8 9">
    <name type="scientific">Nostoc paludosum FACHB-159</name>
    <dbReference type="NCBI Taxonomy" id="2692908"/>
    <lineage>
        <taxon>Bacteria</taxon>
        <taxon>Bacillati</taxon>
        <taxon>Cyanobacteriota</taxon>
        <taxon>Cyanophyceae</taxon>
        <taxon>Nostocales</taxon>
        <taxon>Nostocaceae</taxon>
        <taxon>Nostoc</taxon>
    </lineage>
</organism>
<protein>
    <submittedName>
        <fullName evidence="8">Calcium-binding protein</fullName>
    </submittedName>
</protein>
<evidence type="ECO:0000313" key="9">
    <source>
        <dbReference type="Proteomes" id="UP000637383"/>
    </source>
</evidence>
<dbReference type="PRINTS" id="PR00313">
    <property type="entry name" value="CABNDNGRPT"/>
</dbReference>
<dbReference type="InterPro" id="IPR050557">
    <property type="entry name" value="RTX_toxin/Mannuronan_C5-epim"/>
</dbReference>